<feature type="domain" description="4Fe-4S ferredoxin-type" evidence="5">
    <location>
        <begin position="11"/>
        <end position="40"/>
    </location>
</feature>
<evidence type="ECO:0000259" key="5">
    <source>
        <dbReference type="PROSITE" id="PS51379"/>
    </source>
</evidence>
<dbReference type="PROSITE" id="PS51379">
    <property type="entry name" value="4FE4S_FER_2"/>
    <property type="match status" value="2"/>
</dbReference>
<keyword evidence="7" id="KW-1185">Reference proteome</keyword>
<keyword evidence="4" id="KW-0411">Iron-sulfur</keyword>
<dbReference type="OrthoDB" id="9804603at2"/>
<dbReference type="Gene3D" id="3.30.70.20">
    <property type="match status" value="2"/>
</dbReference>
<keyword evidence="2" id="KW-0479">Metal-binding</keyword>
<dbReference type="RefSeq" id="WP_034421378.1">
    <property type="nucleotide sequence ID" value="NZ_CP045798.1"/>
</dbReference>
<evidence type="ECO:0000256" key="3">
    <source>
        <dbReference type="ARBA" id="ARBA00023004"/>
    </source>
</evidence>
<gene>
    <name evidence="6" type="ORF">BR63_04255</name>
</gene>
<keyword evidence="1" id="KW-0004">4Fe-4S</keyword>
<sequence length="73" mass="8124">MGEVNKETKKYTVEVKQQWCKSCGICYALCPKGVLIKDQLGKAVVKDPALCIGCRICEEHCPDYCIKIGGEEK</sequence>
<dbReference type="EMBL" id="CP045798">
    <property type="protein sequence ID" value="QNB45598.1"/>
    <property type="molecule type" value="Genomic_DNA"/>
</dbReference>
<dbReference type="GO" id="GO:0051539">
    <property type="term" value="F:4 iron, 4 sulfur cluster binding"/>
    <property type="evidence" value="ECO:0007669"/>
    <property type="project" value="UniProtKB-KW"/>
</dbReference>
<dbReference type="KEGG" id="tfr:BR63_04255"/>
<dbReference type="GO" id="GO:0046872">
    <property type="term" value="F:metal ion binding"/>
    <property type="evidence" value="ECO:0007669"/>
    <property type="project" value="UniProtKB-KW"/>
</dbReference>
<dbReference type="PANTHER" id="PTHR43687:SF4">
    <property type="entry name" value="BLR5484 PROTEIN"/>
    <property type="match status" value="1"/>
</dbReference>
<protein>
    <submittedName>
        <fullName evidence="6">Ferredoxin</fullName>
    </submittedName>
</protein>
<dbReference type="InterPro" id="IPR017900">
    <property type="entry name" value="4Fe4S_Fe_S_CS"/>
</dbReference>
<proteinExistence type="predicted"/>
<organism evidence="6 7">
    <name type="scientific">Thermanaerosceptrum fracticalcis</name>
    <dbReference type="NCBI Taxonomy" id="1712410"/>
    <lineage>
        <taxon>Bacteria</taxon>
        <taxon>Bacillati</taxon>
        <taxon>Bacillota</taxon>
        <taxon>Clostridia</taxon>
        <taxon>Eubacteriales</taxon>
        <taxon>Peptococcaceae</taxon>
        <taxon>Thermanaerosceptrum</taxon>
    </lineage>
</organism>
<dbReference type="SUPFAM" id="SSF54862">
    <property type="entry name" value="4Fe-4S ferredoxins"/>
    <property type="match status" value="1"/>
</dbReference>
<dbReference type="InterPro" id="IPR050572">
    <property type="entry name" value="Fe-S_Ferredoxin"/>
</dbReference>
<keyword evidence="3" id="KW-0408">Iron</keyword>
<dbReference type="PROSITE" id="PS00198">
    <property type="entry name" value="4FE4S_FER_1"/>
    <property type="match status" value="1"/>
</dbReference>
<accession>A0A7G6E0J4</accession>
<dbReference type="InterPro" id="IPR017896">
    <property type="entry name" value="4Fe4S_Fe-S-bd"/>
</dbReference>
<reference evidence="6 7" key="1">
    <citation type="journal article" date="2019" name="Front. Microbiol.">
        <title>Thermoanaerosceptrum fracticalcis gen. nov. sp. nov., a Novel Fumarate-Fermenting Microorganism From a Deep Fractured Carbonate Aquifer of the US Great Basin.</title>
        <authorList>
            <person name="Hamilton-Brehm S.D."/>
            <person name="Stewart L.E."/>
            <person name="Zavarin M."/>
            <person name="Caldwell M."/>
            <person name="Lawson P.A."/>
            <person name="Onstott T.C."/>
            <person name="Grzymski J."/>
            <person name="Neveux I."/>
            <person name="Lollar B.S."/>
            <person name="Russell C.E."/>
            <person name="Moser D.P."/>
        </authorList>
    </citation>
    <scope>NUCLEOTIDE SEQUENCE [LARGE SCALE GENOMIC DNA]</scope>
    <source>
        <strain evidence="6 7">DRI-13</strain>
    </source>
</reference>
<evidence type="ECO:0000256" key="1">
    <source>
        <dbReference type="ARBA" id="ARBA00022485"/>
    </source>
</evidence>
<feature type="domain" description="4Fe-4S ferredoxin-type" evidence="5">
    <location>
        <begin position="41"/>
        <end position="71"/>
    </location>
</feature>
<dbReference type="PANTHER" id="PTHR43687">
    <property type="entry name" value="ADENYLYLSULFATE REDUCTASE, BETA SUBUNIT"/>
    <property type="match status" value="1"/>
</dbReference>
<dbReference type="AlphaFoldDB" id="A0A7G6E0J4"/>
<evidence type="ECO:0000313" key="6">
    <source>
        <dbReference type="EMBL" id="QNB45598.1"/>
    </source>
</evidence>
<evidence type="ECO:0000256" key="2">
    <source>
        <dbReference type="ARBA" id="ARBA00022723"/>
    </source>
</evidence>
<dbReference type="Pfam" id="PF13187">
    <property type="entry name" value="Fer4_9"/>
    <property type="match status" value="1"/>
</dbReference>
<evidence type="ECO:0000256" key="4">
    <source>
        <dbReference type="ARBA" id="ARBA00023014"/>
    </source>
</evidence>
<dbReference type="Proteomes" id="UP000515847">
    <property type="component" value="Chromosome"/>
</dbReference>
<name>A0A7G6E0J4_THEFR</name>
<evidence type="ECO:0000313" key="7">
    <source>
        <dbReference type="Proteomes" id="UP000515847"/>
    </source>
</evidence>